<feature type="chain" id="PRO_5040418019" description="Glycosidase" evidence="4">
    <location>
        <begin position="18"/>
        <end position="383"/>
    </location>
</feature>
<evidence type="ECO:0000256" key="3">
    <source>
        <dbReference type="ARBA" id="ARBA00024356"/>
    </source>
</evidence>
<dbReference type="EMBL" id="VVYD01000030">
    <property type="protein sequence ID" value="KAA5494014.1"/>
    <property type="molecule type" value="Genomic_DNA"/>
</dbReference>
<dbReference type="SUPFAM" id="SSF75005">
    <property type="entry name" value="Arabinanase/levansucrase/invertase"/>
    <property type="match status" value="1"/>
</dbReference>
<sequence length="383" mass="42832">MGKFKLAIYLFCMMAFAGCSGQKQTATGQKEQTDKQWVLGPFVRPEGVNPVISPRMTTFQCPMRKQLVKWEESDTFNPAATVKDGKIIVLYRAEDNSAQGIGKRTSRIGYAESLDGITMTRDDLPVLFPAEDTYKDIEWEGGCEDPRVAMTEDGTYVMLYTAWNRNIPRLAVAVSKDLKKWTKHGLAFAKAYNGRFADLASKSASIVTGVKDGKLVIEKINGKYFMYWGEKAVYAATSDNLIDWEPVLDENNELRKIAVPRAGYFDSRLTECGPPAIKTVNGIVLLYNGKNGDEMDWDPDFPEGAYCAGQFLFDANDPYKVLDRLDKPFFVPEAAFEKSGQYKDGTVFIEGLAYLKNKLYLYYGCADSQVAVAVCDDNIDSKL</sequence>
<comment type="similarity">
    <text evidence="3">Belongs to the glycosyl hydrolase 130 family.</text>
</comment>
<dbReference type="RefSeq" id="WP_118029628.1">
    <property type="nucleotide sequence ID" value="NZ_CACRTB010000007.1"/>
</dbReference>
<keyword evidence="2" id="KW-0808">Transferase</keyword>
<dbReference type="Gene3D" id="2.115.10.20">
    <property type="entry name" value="Glycosyl hydrolase domain, family 43"/>
    <property type="match status" value="1"/>
</dbReference>
<accession>A0A9P4DYN7</accession>
<dbReference type="InterPro" id="IPR023296">
    <property type="entry name" value="Glyco_hydro_beta-prop_sf"/>
</dbReference>
<evidence type="ECO:0000256" key="4">
    <source>
        <dbReference type="SAM" id="SignalP"/>
    </source>
</evidence>
<dbReference type="Pfam" id="PF04041">
    <property type="entry name" value="Glyco_hydro_130"/>
    <property type="match status" value="1"/>
</dbReference>
<feature type="signal peptide" evidence="4">
    <location>
        <begin position="1"/>
        <end position="17"/>
    </location>
</feature>
<dbReference type="AlphaFoldDB" id="A0A9P4DYN7"/>
<gene>
    <name evidence="5" type="ORF">F2Y31_20900</name>
</gene>
<evidence type="ECO:0000256" key="1">
    <source>
        <dbReference type="ARBA" id="ARBA00022676"/>
    </source>
</evidence>
<comment type="caution">
    <text evidence="5">The sequence shown here is derived from an EMBL/GenBank/DDBJ whole genome shotgun (WGS) entry which is preliminary data.</text>
</comment>
<proteinExistence type="inferred from homology"/>
<evidence type="ECO:0000313" key="5">
    <source>
        <dbReference type="EMBL" id="KAA5494014.1"/>
    </source>
</evidence>
<evidence type="ECO:0000313" key="6">
    <source>
        <dbReference type="Proteomes" id="UP000368418"/>
    </source>
</evidence>
<evidence type="ECO:0008006" key="7">
    <source>
        <dbReference type="Google" id="ProtNLM"/>
    </source>
</evidence>
<reference evidence="5 6" key="1">
    <citation type="journal article" date="2019" name="Nat. Med.">
        <title>A library of human gut bacterial isolates paired with longitudinal multiomics data enables mechanistic microbiome research.</title>
        <authorList>
            <person name="Poyet M."/>
            <person name="Groussin M."/>
            <person name="Gibbons S.M."/>
            <person name="Avila-Pacheco J."/>
            <person name="Jiang X."/>
            <person name="Kearney S.M."/>
            <person name="Perrotta A.R."/>
            <person name="Berdy B."/>
            <person name="Zhao S."/>
            <person name="Lieberman T.D."/>
            <person name="Swanson P.K."/>
            <person name="Smith M."/>
            <person name="Roesemann S."/>
            <person name="Alexander J.E."/>
            <person name="Rich S.A."/>
            <person name="Livny J."/>
            <person name="Vlamakis H."/>
            <person name="Clish C."/>
            <person name="Bullock K."/>
            <person name="Deik A."/>
            <person name="Scott J."/>
            <person name="Pierce K.A."/>
            <person name="Xavier R.J."/>
            <person name="Alm E.J."/>
        </authorList>
    </citation>
    <scope>NUCLEOTIDE SEQUENCE [LARGE SCALE GENOMIC DNA]</scope>
    <source>
        <strain evidence="5 6">BIOML-A19</strain>
    </source>
</reference>
<protein>
    <recommendedName>
        <fullName evidence="7">Glycosidase</fullName>
    </recommendedName>
</protein>
<keyword evidence="1" id="KW-0328">Glycosyltransferase</keyword>
<dbReference type="PANTHER" id="PTHR34106">
    <property type="entry name" value="GLYCOSIDASE"/>
    <property type="match status" value="1"/>
</dbReference>
<dbReference type="InterPro" id="IPR007184">
    <property type="entry name" value="Mannoside_phosphorylase"/>
</dbReference>
<organism evidence="5 6">
    <name type="scientific">Bacteroides caccae</name>
    <dbReference type="NCBI Taxonomy" id="47678"/>
    <lineage>
        <taxon>Bacteria</taxon>
        <taxon>Pseudomonadati</taxon>
        <taxon>Bacteroidota</taxon>
        <taxon>Bacteroidia</taxon>
        <taxon>Bacteroidales</taxon>
        <taxon>Bacteroidaceae</taxon>
        <taxon>Bacteroides</taxon>
    </lineage>
</organism>
<dbReference type="PANTHER" id="PTHR34106:SF5">
    <property type="entry name" value="GLYCOSIDASE"/>
    <property type="match status" value="1"/>
</dbReference>
<dbReference type="GO" id="GO:0016757">
    <property type="term" value="F:glycosyltransferase activity"/>
    <property type="evidence" value="ECO:0007669"/>
    <property type="project" value="UniProtKB-KW"/>
</dbReference>
<dbReference type="PROSITE" id="PS51257">
    <property type="entry name" value="PROKAR_LIPOPROTEIN"/>
    <property type="match status" value="1"/>
</dbReference>
<evidence type="ECO:0000256" key="2">
    <source>
        <dbReference type="ARBA" id="ARBA00022679"/>
    </source>
</evidence>
<name>A0A9P4DYN7_9BACE</name>
<dbReference type="CDD" id="cd18610">
    <property type="entry name" value="GH130_BT3780-like"/>
    <property type="match status" value="1"/>
</dbReference>
<keyword evidence="4" id="KW-0732">Signal</keyword>
<dbReference type="Proteomes" id="UP000368418">
    <property type="component" value="Unassembled WGS sequence"/>
</dbReference>
<dbReference type="PIRSF" id="PIRSF016202">
    <property type="entry name" value="PH1107"/>
    <property type="match status" value="1"/>
</dbReference>